<dbReference type="GO" id="GO:0006614">
    <property type="term" value="P:SRP-dependent cotranslational protein targeting to membrane"/>
    <property type="evidence" value="ECO:0007669"/>
    <property type="project" value="TreeGrafter"/>
</dbReference>
<keyword evidence="4" id="KW-0256">Endoplasmic reticulum</keyword>
<dbReference type="OrthoDB" id="1734229at2759"/>
<dbReference type="Pfam" id="PF00226">
    <property type="entry name" value="DnaJ"/>
    <property type="match status" value="1"/>
</dbReference>
<dbReference type="InterPro" id="IPR004179">
    <property type="entry name" value="Sec63-dom"/>
</dbReference>
<evidence type="ECO:0000256" key="6">
    <source>
        <dbReference type="ARBA" id="ARBA00022989"/>
    </source>
</evidence>
<dbReference type="InterPro" id="IPR035892">
    <property type="entry name" value="C2_domain_sf"/>
</dbReference>
<dbReference type="SMART" id="SM00973">
    <property type="entry name" value="Sec63"/>
    <property type="match status" value="1"/>
</dbReference>
<dbReference type="OMA" id="RAILHAH"/>
<dbReference type="Pfam" id="PF02889">
    <property type="entry name" value="Sec63"/>
    <property type="match status" value="1"/>
</dbReference>
<dbReference type="CDD" id="cd06257">
    <property type="entry name" value="DnaJ"/>
    <property type="match status" value="1"/>
</dbReference>
<keyword evidence="3 10" id="KW-0812">Transmembrane</keyword>
<evidence type="ECO:0000256" key="4">
    <source>
        <dbReference type="ARBA" id="ARBA00022824"/>
    </source>
</evidence>
<feature type="region of interest" description="Disordered" evidence="9">
    <location>
        <begin position="603"/>
        <end position="663"/>
    </location>
</feature>
<comment type="subcellular location">
    <subcellularLocation>
        <location evidence="1">Endoplasmic reticulum membrane</location>
        <topology evidence="1">Multi-pass membrane protein</topology>
    </subcellularLocation>
</comment>
<feature type="transmembrane region" description="Helical" evidence="10">
    <location>
        <begin position="75"/>
        <end position="96"/>
    </location>
</feature>
<name>K5W5R8_AGABU</name>
<reference evidence="13" key="1">
    <citation type="journal article" date="2012" name="Proc. Natl. Acad. Sci. U.S.A.">
        <title>Genome sequence of the button mushroom Agaricus bisporus reveals mechanisms governing adaptation to a humic-rich ecological niche.</title>
        <authorList>
            <person name="Morin E."/>
            <person name="Kohler A."/>
            <person name="Baker A.R."/>
            <person name="Foulongne-Oriol M."/>
            <person name="Lombard V."/>
            <person name="Nagy L.G."/>
            <person name="Ohm R.A."/>
            <person name="Patyshakuliyeva A."/>
            <person name="Brun A."/>
            <person name="Aerts A.L."/>
            <person name="Bailey A.M."/>
            <person name="Billette C."/>
            <person name="Coutinho P.M."/>
            <person name="Deakin G."/>
            <person name="Doddapaneni H."/>
            <person name="Floudas D."/>
            <person name="Grimwood J."/>
            <person name="Hilden K."/>
            <person name="Kuees U."/>
            <person name="LaButti K.M."/>
            <person name="Lapidus A."/>
            <person name="Lindquist E.A."/>
            <person name="Lucas S.M."/>
            <person name="Murat C."/>
            <person name="Riley R.W."/>
            <person name="Salamov A.A."/>
            <person name="Schmutz J."/>
            <person name="Subramanian V."/>
            <person name="Woesten H.A.B."/>
            <person name="Xu J."/>
            <person name="Eastwood D.C."/>
            <person name="Foster G.D."/>
            <person name="Sonnenberg A.S."/>
            <person name="Cullen D."/>
            <person name="de Vries R.P."/>
            <person name="Lundell T."/>
            <person name="Hibbett D.S."/>
            <person name="Henrissat B."/>
            <person name="Burton K.S."/>
            <person name="Kerrigan R.W."/>
            <person name="Challen M.P."/>
            <person name="Grigoriev I.V."/>
            <person name="Martin F."/>
        </authorList>
    </citation>
    <scope>NUCLEOTIDE SEQUENCE [LARGE SCALE GENOMIC DNA]</scope>
    <source>
        <strain evidence="13">JB137-S8 / ATCC MYA-4627 / FGSC 10392</strain>
    </source>
</reference>
<dbReference type="InterPro" id="IPR001623">
    <property type="entry name" value="DnaJ_domain"/>
</dbReference>
<dbReference type="Gene3D" id="1.10.287.110">
    <property type="entry name" value="DnaJ domain"/>
    <property type="match status" value="1"/>
</dbReference>
<evidence type="ECO:0000313" key="12">
    <source>
        <dbReference type="EMBL" id="EKM82154.1"/>
    </source>
</evidence>
<dbReference type="RefSeq" id="XP_007327876.1">
    <property type="nucleotide sequence ID" value="XM_007327814.1"/>
</dbReference>
<dbReference type="SUPFAM" id="SSF158702">
    <property type="entry name" value="Sec63 N-terminal domain-like"/>
    <property type="match status" value="1"/>
</dbReference>
<dbReference type="GO" id="GO:0008320">
    <property type="term" value="F:protein transmembrane transporter activity"/>
    <property type="evidence" value="ECO:0007669"/>
    <property type="project" value="TreeGrafter"/>
</dbReference>
<evidence type="ECO:0000256" key="2">
    <source>
        <dbReference type="ARBA" id="ARBA00022448"/>
    </source>
</evidence>
<keyword evidence="5" id="KW-0653">Protein transport</keyword>
<evidence type="ECO:0000256" key="3">
    <source>
        <dbReference type="ARBA" id="ARBA00022692"/>
    </source>
</evidence>
<dbReference type="PANTHER" id="PTHR24075:SF0">
    <property type="entry name" value="TRANSLOCATION PROTEIN SEC63 HOMOLOG"/>
    <property type="match status" value="1"/>
</dbReference>
<dbReference type="STRING" id="597362.K5W5R8"/>
<feature type="compositionally biased region" description="Acidic residues" evidence="9">
    <location>
        <begin position="639"/>
        <end position="663"/>
    </location>
</feature>
<dbReference type="HOGENOM" id="CLU_014210_0_0_1"/>
<dbReference type="InterPro" id="IPR036869">
    <property type="entry name" value="J_dom_sf"/>
</dbReference>
<dbReference type="SMART" id="SM00271">
    <property type="entry name" value="DnaJ"/>
    <property type="match status" value="1"/>
</dbReference>
<dbReference type="KEGG" id="abp:AGABI1DRAFT112260"/>
<keyword evidence="13" id="KW-1185">Reference proteome</keyword>
<dbReference type="Gene3D" id="2.60.40.150">
    <property type="entry name" value="C2 domain"/>
    <property type="match status" value="1"/>
</dbReference>
<dbReference type="InterPro" id="IPR014756">
    <property type="entry name" value="Ig_E-set"/>
</dbReference>
<evidence type="ECO:0000256" key="7">
    <source>
        <dbReference type="ARBA" id="ARBA00023136"/>
    </source>
</evidence>
<dbReference type="Gene3D" id="1.10.3380.10">
    <property type="entry name" value="Sec63 N-terminal domain-like domain"/>
    <property type="match status" value="1"/>
</dbReference>
<evidence type="ECO:0000256" key="5">
    <source>
        <dbReference type="ARBA" id="ARBA00022927"/>
    </source>
</evidence>
<sequence>MANYHYDEGGSLAAYFLITILALVLTPMTLSSISKRPAKQHPRGCQCQPCLDQRARIAKREKGTILAFNLSKKTYFLIAGWTLFAFLCYKVSGAVVENKLYNPFEILGISPSLSEKDIKSHYKKLSKQFHPDKVKPSANETAEEISDRFVQLTKAYKSLTDETIRKNWELYGNPDGRQEMSMGIALPKWIVESHNNIWVLGIYGLIFGGALPALVGRWWFGSRQKTKDGVNAKSAAVFFKSLKEESMMEEVVGTLGKAYQFEMSDVGVKKVDVNIDRLESEIEKRAGVKWSEVRKIAKDVDGKLHVKRRRALVLLYAHLLRIDISDEKLQKEQAQILLQIPLLLNALLNVSISRNWLLPSLAIMRLNAYFAQALPPVEDERLRLTQLPFIQKADVETLGDAKNLTDVADILESKKDKRASVVRKALEKWGAIDIVDAAFKVIGERGVTPSSIVFLVLKLRISPPGKKVQRKELSVDETKRAIKYNEKQDDEFLLSKSEMEEFTNEETVATSAHAPYWPGERKPSWWVVLADDKLNRIVVPPFKVTDVPYANSDAEHERDYRSYKIQFQAPQNVGMFTWKVYLVSDTFVGEDVTRDIILKIEQPQAMESPDDEISDPEEDSLAGQMAAMRGGKVKKLADQGDDDDESSTDDDEEENESSDSDSD</sequence>
<feature type="transmembrane region" description="Helical" evidence="10">
    <location>
        <begin position="12"/>
        <end position="33"/>
    </location>
</feature>
<evidence type="ECO:0000313" key="13">
    <source>
        <dbReference type="Proteomes" id="UP000008493"/>
    </source>
</evidence>
<dbReference type="FunCoup" id="K5W5R8">
    <property type="interactions" value="541"/>
</dbReference>
<protein>
    <recommendedName>
        <fullName evidence="11">J domain-containing protein</fullName>
    </recommendedName>
</protein>
<feature type="compositionally biased region" description="Acidic residues" evidence="9">
    <location>
        <begin position="608"/>
        <end position="620"/>
    </location>
</feature>
<evidence type="ECO:0000256" key="8">
    <source>
        <dbReference type="ARBA" id="ARBA00023186"/>
    </source>
</evidence>
<dbReference type="Proteomes" id="UP000008493">
    <property type="component" value="Unassembled WGS sequence"/>
</dbReference>
<proteinExistence type="predicted"/>
<dbReference type="PANTHER" id="PTHR24075">
    <property type="entry name" value="SEC63 DOMAIN-CONTAINING"/>
    <property type="match status" value="1"/>
</dbReference>
<evidence type="ECO:0000256" key="10">
    <source>
        <dbReference type="SAM" id="Phobius"/>
    </source>
</evidence>
<evidence type="ECO:0000256" key="9">
    <source>
        <dbReference type="SAM" id="MobiDB-lite"/>
    </source>
</evidence>
<dbReference type="GO" id="GO:0031207">
    <property type="term" value="C:Sec62/Sec63 complex"/>
    <property type="evidence" value="ECO:0007669"/>
    <property type="project" value="TreeGrafter"/>
</dbReference>
<keyword evidence="8" id="KW-0143">Chaperone</keyword>
<dbReference type="SUPFAM" id="SSF46565">
    <property type="entry name" value="Chaperone J-domain"/>
    <property type="match status" value="1"/>
</dbReference>
<dbReference type="EMBL" id="JH971387">
    <property type="protein sequence ID" value="EKM82154.1"/>
    <property type="molecule type" value="Genomic_DNA"/>
</dbReference>
<organism evidence="12 13">
    <name type="scientific">Agaricus bisporus var. burnettii (strain JB137-S8 / ATCC MYA-4627 / FGSC 10392)</name>
    <name type="common">White button mushroom</name>
    <dbReference type="NCBI Taxonomy" id="597362"/>
    <lineage>
        <taxon>Eukaryota</taxon>
        <taxon>Fungi</taxon>
        <taxon>Dikarya</taxon>
        <taxon>Basidiomycota</taxon>
        <taxon>Agaricomycotina</taxon>
        <taxon>Agaricomycetes</taxon>
        <taxon>Agaricomycetidae</taxon>
        <taxon>Agaricales</taxon>
        <taxon>Agaricineae</taxon>
        <taxon>Agaricaceae</taxon>
        <taxon>Agaricus</taxon>
    </lineage>
</organism>
<evidence type="ECO:0000259" key="11">
    <source>
        <dbReference type="PROSITE" id="PS50076"/>
    </source>
</evidence>
<dbReference type="PROSITE" id="PS50076">
    <property type="entry name" value="DNAJ_2"/>
    <property type="match status" value="1"/>
</dbReference>
<keyword evidence="6 10" id="KW-1133">Transmembrane helix</keyword>
<keyword evidence="2" id="KW-0813">Transport</keyword>
<evidence type="ECO:0000256" key="1">
    <source>
        <dbReference type="ARBA" id="ARBA00004477"/>
    </source>
</evidence>
<dbReference type="eggNOG" id="KOG0721">
    <property type="taxonomic scope" value="Eukaryota"/>
</dbReference>
<dbReference type="GO" id="GO:0003723">
    <property type="term" value="F:RNA binding"/>
    <property type="evidence" value="ECO:0007669"/>
    <property type="project" value="TreeGrafter"/>
</dbReference>
<dbReference type="InParanoid" id="K5W5R8"/>
<dbReference type="PRINTS" id="PR00625">
    <property type="entry name" value="JDOMAIN"/>
</dbReference>
<dbReference type="FunFam" id="1.10.287.110:FF:000039">
    <property type="entry name" value="Protein translocation complex component (Npl1)"/>
    <property type="match status" value="1"/>
</dbReference>
<dbReference type="SUPFAM" id="SSF81296">
    <property type="entry name" value="E set domains"/>
    <property type="match status" value="1"/>
</dbReference>
<feature type="domain" description="J" evidence="11">
    <location>
        <begin position="102"/>
        <end position="172"/>
    </location>
</feature>
<gene>
    <name evidence="12" type="ORF">AGABI1DRAFT_112260</name>
</gene>
<accession>K5W5R8</accession>
<dbReference type="AlphaFoldDB" id="K5W5R8"/>
<dbReference type="GeneID" id="18823570"/>
<keyword evidence="7 10" id="KW-0472">Membrane</keyword>
<dbReference type="GO" id="GO:0006620">
    <property type="term" value="P:post-translational protein targeting to endoplasmic reticulum membrane"/>
    <property type="evidence" value="ECO:0007669"/>
    <property type="project" value="TreeGrafter"/>
</dbReference>
<feature type="transmembrane region" description="Helical" evidence="10">
    <location>
        <begin position="197"/>
        <end position="220"/>
    </location>
</feature>